<organism evidence="1 2">
    <name type="scientific">Spongiibacter nanhainus</name>
    <dbReference type="NCBI Taxonomy" id="2794344"/>
    <lineage>
        <taxon>Bacteria</taxon>
        <taxon>Pseudomonadati</taxon>
        <taxon>Pseudomonadota</taxon>
        <taxon>Gammaproteobacteria</taxon>
        <taxon>Cellvibrionales</taxon>
        <taxon>Spongiibacteraceae</taxon>
        <taxon>Spongiibacter</taxon>
    </lineage>
</organism>
<dbReference type="RefSeq" id="WP_198570424.1">
    <property type="nucleotide sequence ID" value="NZ_CP066167.1"/>
</dbReference>
<dbReference type="InterPro" id="IPR017136">
    <property type="entry name" value="UCP037205"/>
</dbReference>
<keyword evidence="2" id="KW-1185">Reference proteome</keyword>
<gene>
    <name evidence="1" type="ORF">I6N98_03500</name>
</gene>
<protein>
    <submittedName>
        <fullName evidence="1">DUF2256 domain-containing protein</fullName>
    </submittedName>
</protein>
<dbReference type="PIRSF" id="PIRSF037205">
    <property type="entry name" value="UCP037205"/>
    <property type="match status" value="1"/>
</dbReference>
<dbReference type="Proteomes" id="UP000596063">
    <property type="component" value="Chromosome"/>
</dbReference>
<dbReference type="AlphaFoldDB" id="A0A7T4UR76"/>
<dbReference type="KEGG" id="snan:I6N98_03500"/>
<dbReference type="Pfam" id="PF10013">
    <property type="entry name" value="DUF2256"/>
    <property type="match status" value="1"/>
</dbReference>
<name>A0A7T4UR76_9GAMM</name>
<evidence type="ECO:0000313" key="1">
    <source>
        <dbReference type="EMBL" id="QQD18938.1"/>
    </source>
</evidence>
<dbReference type="EMBL" id="CP066167">
    <property type="protein sequence ID" value="QQD18938.1"/>
    <property type="molecule type" value="Genomic_DNA"/>
</dbReference>
<reference evidence="1 2" key="1">
    <citation type="submission" date="2020-12" db="EMBL/GenBank/DDBJ databases">
        <authorList>
            <person name="Shan Y."/>
        </authorList>
    </citation>
    <scope>NUCLEOTIDE SEQUENCE [LARGE SCALE GENOMIC DNA]</scope>
    <source>
        <strain evidence="2">csc3.9</strain>
    </source>
</reference>
<proteinExistence type="predicted"/>
<dbReference type="PANTHER" id="PTHR37463">
    <property type="entry name" value="GSL3115 PROTEIN"/>
    <property type="match status" value="1"/>
</dbReference>
<dbReference type="PANTHER" id="PTHR37463:SF1">
    <property type="entry name" value="DUF2256 DOMAIN-CONTAINING PROTEIN"/>
    <property type="match status" value="1"/>
</dbReference>
<evidence type="ECO:0000313" key="2">
    <source>
        <dbReference type="Proteomes" id="UP000596063"/>
    </source>
</evidence>
<sequence length="52" mass="6370">MPHHKLHLPQKTCPVCQRPFNWRKKWSRNWPQVVYCSERCRRQRSAEQTGHG</sequence>
<accession>A0A7T4UR76</accession>